<name>A0AAQ3S5K3_VIGMU</name>
<keyword evidence="2" id="KW-1185">Reference proteome</keyword>
<dbReference type="AlphaFoldDB" id="A0AAQ3S5K3"/>
<dbReference type="Proteomes" id="UP001374535">
    <property type="component" value="Chromosome 3"/>
</dbReference>
<proteinExistence type="predicted"/>
<accession>A0AAQ3S5K3</accession>
<reference evidence="1 2" key="1">
    <citation type="journal article" date="2023" name="Life. Sci Alliance">
        <title>Evolutionary insights into 3D genome organization and epigenetic landscape of Vigna mungo.</title>
        <authorList>
            <person name="Junaid A."/>
            <person name="Singh B."/>
            <person name="Bhatia S."/>
        </authorList>
    </citation>
    <scope>NUCLEOTIDE SEQUENCE [LARGE SCALE GENOMIC DNA]</scope>
    <source>
        <strain evidence="1">Urdbean</strain>
    </source>
</reference>
<evidence type="ECO:0000313" key="1">
    <source>
        <dbReference type="EMBL" id="WVZ16549.1"/>
    </source>
</evidence>
<dbReference type="EMBL" id="CP144698">
    <property type="protein sequence ID" value="WVZ16549.1"/>
    <property type="molecule type" value="Genomic_DNA"/>
</dbReference>
<organism evidence="1 2">
    <name type="scientific">Vigna mungo</name>
    <name type="common">Black gram</name>
    <name type="synonym">Phaseolus mungo</name>
    <dbReference type="NCBI Taxonomy" id="3915"/>
    <lineage>
        <taxon>Eukaryota</taxon>
        <taxon>Viridiplantae</taxon>
        <taxon>Streptophyta</taxon>
        <taxon>Embryophyta</taxon>
        <taxon>Tracheophyta</taxon>
        <taxon>Spermatophyta</taxon>
        <taxon>Magnoliopsida</taxon>
        <taxon>eudicotyledons</taxon>
        <taxon>Gunneridae</taxon>
        <taxon>Pentapetalae</taxon>
        <taxon>rosids</taxon>
        <taxon>fabids</taxon>
        <taxon>Fabales</taxon>
        <taxon>Fabaceae</taxon>
        <taxon>Papilionoideae</taxon>
        <taxon>50 kb inversion clade</taxon>
        <taxon>NPAAA clade</taxon>
        <taxon>indigoferoid/millettioid clade</taxon>
        <taxon>Phaseoleae</taxon>
        <taxon>Vigna</taxon>
    </lineage>
</organism>
<protein>
    <submittedName>
        <fullName evidence="1">Uncharacterized protein</fullName>
    </submittedName>
</protein>
<evidence type="ECO:0000313" key="2">
    <source>
        <dbReference type="Proteomes" id="UP001374535"/>
    </source>
</evidence>
<gene>
    <name evidence="1" type="ORF">V8G54_009531</name>
</gene>
<sequence length="142" mass="15773">MMLISVRNSLSPWSANSCSFFIAATRLSDNTPLYTVPPAPLPISSLKPFVACFSSEYVYLLNPVAAARTYPCWSALTKWSLLLNKKHHTIKMHTASNPPKPTANQSMNFTDPFSLPFTYGLSSSISAFLGQTKPSLFCRWFS</sequence>